<dbReference type="InterPro" id="IPR017853">
    <property type="entry name" value="GH"/>
</dbReference>
<evidence type="ECO:0000259" key="1">
    <source>
        <dbReference type="SMART" id="SM00642"/>
    </source>
</evidence>
<reference evidence="2 3" key="1">
    <citation type="journal article" date="2018" name="Genet. Mol. Biol.">
        <title>The genome sequence of Dyella jiangningensis FCAV SCS01 from a lignocellulose-decomposing microbial consortium metagenome reveals potential for biotechnological applications.</title>
        <authorList>
            <person name="Desiderato J.G."/>
            <person name="Alvarenga D.O."/>
            <person name="Constancio M.T.L."/>
            <person name="Alves L.M.C."/>
            <person name="Varani A.M."/>
        </authorList>
    </citation>
    <scope>NUCLEOTIDE SEQUENCE [LARGE SCALE GENOMIC DNA]</scope>
    <source>
        <strain evidence="2 3">FCAV SCS01</strain>
    </source>
</reference>
<dbReference type="Gene3D" id="1.10.150.200">
    <property type="entry name" value="Maltooligosyl trehalose synthase, domain 3"/>
    <property type="match status" value="1"/>
</dbReference>
<dbReference type="Proteomes" id="UP000248926">
    <property type="component" value="Unassembled WGS sequence"/>
</dbReference>
<dbReference type="PANTHER" id="PTHR10357:SF216">
    <property type="entry name" value="MALTOOLIGOSYL TREHALOSE SYNTHASE-RELATED"/>
    <property type="match status" value="1"/>
</dbReference>
<dbReference type="GO" id="GO:0030980">
    <property type="term" value="P:alpha-glucan catabolic process"/>
    <property type="evidence" value="ECO:0007669"/>
    <property type="project" value="TreeGrafter"/>
</dbReference>
<gene>
    <name evidence="2" type="ORF">CA260_10885</name>
</gene>
<dbReference type="GO" id="GO:0005992">
    <property type="term" value="P:trehalose biosynthetic process"/>
    <property type="evidence" value="ECO:0007669"/>
    <property type="project" value="TreeGrafter"/>
</dbReference>
<dbReference type="PANTHER" id="PTHR10357">
    <property type="entry name" value="ALPHA-AMYLASE FAMILY MEMBER"/>
    <property type="match status" value="1"/>
</dbReference>
<dbReference type="InterPro" id="IPR006047">
    <property type="entry name" value="GH13_cat_dom"/>
</dbReference>
<dbReference type="Gene3D" id="3.20.20.80">
    <property type="entry name" value="Glycosidases"/>
    <property type="match status" value="2"/>
</dbReference>
<proteinExistence type="predicted"/>
<dbReference type="SUPFAM" id="SSF51445">
    <property type="entry name" value="(Trans)glycosidases"/>
    <property type="match status" value="1"/>
</dbReference>
<dbReference type="OrthoDB" id="9805159at2"/>
<dbReference type="Pfam" id="PF00128">
    <property type="entry name" value="Alpha-amylase"/>
    <property type="match status" value="1"/>
</dbReference>
<dbReference type="InterPro" id="IPR012767">
    <property type="entry name" value="Trehalose_TreY"/>
</dbReference>
<dbReference type="CDD" id="cd11336">
    <property type="entry name" value="AmyAc_MTSase"/>
    <property type="match status" value="1"/>
</dbReference>
<evidence type="ECO:0000313" key="2">
    <source>
        <dbReference type="EMBL" id="RAO76195.1"/>
    </source>
</evidence>
<dbReference type="NCBIfam" id="TIGR02401">
    <property type="entry name" value="trehalose_TreY"/>
    <property type="match status" value="1"/>
</dbReference>
<dbReference type="EMBL" id="NFZS01000002">
    <property type="protein sequence ID" value="RAO76195.1"/>
    <property type="molecule type" value="Genomic_DNA"/>
</dbReference>
<dbReference type="InterPro" id="IPR013797">
    <property type="entry name" value="Maltooligo_trehalose_synth_4"/>
</dbReference>
<accession>A0A328P6I7</accession>
<evidence type="ECO:0000313" key="3">
    <source>
        <dbReference type="Proteomes" id="UP000248926"/>
    </source>
</evidence>
<dbReference type="RefSeq" id="WP_111983142.1">
    <property type="nucleotide sequence ID" value="NZ_NFZS01000002.1"/>
</dbReference>
<keyword evidence="3" id="KW-1185">Reference proteome</keyword>
<feature type="domain" description="Glycosyl hydrolase family 13 catalytic" evidence="1">
    <location>
        <begin position="4"/>
        <end position="438"/>
    </location>
</feature>
<dbReference type="SMART" id="SM00642">
    <property type="entry name" value="Aamy"/>
    <property type="match status" value="1"/>
</dbReference>
<dbReference type="Gene3D" id="1.10.10.470">
    <property type="entry name" value="Maltooligosyl trehalose synthase, domain 4"/>
    <property type="match status" value="1"/>
</dbReference>
<comment type="caution">
    <text evidence="2">The sequence shown here is derived from an EMBL/GenBank/DDBJ whole genome shotgun (WGS) entry which is preliminary data.</text>
</comment>
<dbReference type="GO" id="GO:0047470">
    <property type="term" value="F:(1,4)-alpha-D-glucan 1-alpha-D-glucosylmutase activity"/>
    <property type="evidence" value="ECO:0007669"/>
    <property type="project" value="TreeGrafter"/>
</dbReference>
<protein>
    <submittedName>
        <fullName evidence="2">Malto-oligosyltrehalose synthase</fullName>
    </submittedName>
</protein>
<name>A0A328P6I7_9GAMM</name>
<sequence length="851" mass="95677">MAELLSTARLQLHRGFDLWHAQRHVPYYRQLGITHLYLSPVAEARTGSTHGYDVTDPTVVRAELGGETALRALADALHEHDMGAILDIVPNHMAADTSNPWWRDVLQRGPGSRHARFFDIDWDAPTSPGRVWLPWLQAPLCEVLARQEIRIDRTREPELCHADWRLPLAEGSDEGIDDRDPAGMRALLDRQHYRLAWWRSSGDAVNYRRFFDIDGLVALNMDIDEAFDATHALPLRLLATGVIDGLRIDHVDGLAHPQRYLERLREELRPIAERRGAPISLHVEKILRGDEALPASWPVDGTTGYEMMDRLGAVLHDARAESTLALAWRKTAGRPMSFAGEECLARHQWLRRGLHSDFARAMRAWQCCLDASPEAGDLTEASLRRAGADVLAHVPVYRTYLGDAPPDEADRRVLAEAFVQAEKQGHPDDREAREWLRRAMTEAPPPQTARHASWRTARQRFEQLSAPLAAKAVEDTAFYRYGVWLSRNEVGSDPARFALSVDAFHRDMQQRATRGLRSLSATATHDHKRGEDVRARMAAWSERPERWLTLLQQAMPLLCRPDEAVARGDVAMLLQTLVAAWPLTLDAADVSGVMHYFERVLAWWLKALREARLRTRWTRPDDAYEAAATALLQRLATDATLAPLLANVAKTAHWLDAPGALNGLVAVTLRNTLPGVPDLYQGCEYWDLSLVDPDNRSPVDYPSRNGSLALFAPPGELLPRFRDGAIKQALLARLLSARRSLPALFSEGDYQPWIAEGPAAEHVLAFTRHHGNSTLLVAVPRLCMHWMDGQALPQVPAHAWRDTRLHPPTGVHFRDLLGERALSTHDQSGLPLSLLLWEWPVAVWHATTEEP</sequence>
<organism evidence="2 3">
    <name type="scientific">Dyella jiangningensis</name>
    <dbReference type="NCBI Taxonomy" id="1379159"/>
    <lineage>
        <taxon>Bacteria</taxon>
        <taxon>Pseudomonadati</taxon>
        <taxon>Pseudomonadota</taxon>
        <taxon>Gammaproteobacteria</taxon>
        <taxon>Lysobacterales</taxon>
        <taxon>Rhodanobacteraceae</taxon>
        <taxon>Dyella</taxon>
    </lineage>
</organism>
<dbReference type="AlphaFoldDB" id="A0A328P6I7"/>
<dbReference type="Gene3D" id="3.30.1590.10">
    <property type="entry name" value="Maltooligosyl trehalose synthase, domain 2"/>
    <property type="match status" value="1"/>
</dbReference>